<reference evidence="3 4" key="1">
    <citation type="submission" date="2019-04" db="EMBL/GenBank/DDBJ databases">
        <title>Draft genome sequences of Streptomyces avermitilis ATCC 31267.</title>
        <authorList>
            <person name="Komaki H."/>
            <person name="Tamura T."/>
            <person name="Hosoyama A."/>
        </authorList>
    </citation>
    <scope>NUCLEOTIDE SEQUENCE [LARGE SCALE GENOMIC DNA]</scope>
    <source>
        <strain evidence="3 4">ATCC 31267</strain>
    </source>
</reference>
<reference evidence="2 5" key="2">
    <citation type="submission" date="2019-04" db="EMBL/GenBank/DDBJ databases">
        <title>Draft genome sequences of Streptomyces avermitilis NBRC 14893.</title>
        <authorList>
            <person name="Komaki H."/>
            <person name="Tamura T."/>
            <person name="Hosoyama A."/>
        </authorList>
    </citation>
    <scope>NUCLEOTIDE SEQUENCE [LARGE SCALE GENOMIC DNA]</scope>
    <source>
        <strain evidence="2 5">NBRC 14893</strain>
    </source>
</reference>
<dbReference type="AlphaFoldDB" id="A0A4D4LRF9"/>
<feature type="region of interest" description="Disordered" evidence="1">
    <location>
        <begin position="43"/>
        <end position="74"/>
    </location>
</feature>
<evidence type="ECO:0000256" key="1">
    <source>
        <dbReference type="SAM" id="MobiDB-lite"/>
    </source>
</evidence>
<evidence type="ECO:0000313" key="2">
    <source>
        <dbReference type="EMBL" id="GDY61028.1"/>
    </source>
</evidence>
<protein>
    <submittedName>
        <fullName evidence="2">Uncharacterized protein</fullName>
    </submittedName>
</protein>
<organism evidence="2 5">
    <name type="scientific">Streptomyces avermitilis</name>
    <dbReference type="NCBI Taxonomy" id="33903"/>
    <lineage>
        <taxon>Bacteria</taxon>
        <taxon>Bacillati</taxon>
        <taxon>Actinomycetota</taxon>
        <taxon>Actinomycetes</taxon>
        <taxon>Kitasatosporales</taxon>
        <taxon>Streptomycetaceae</taxon>
        <taxon>Streptomyces</taxon>
    </lineage>
</organism>
<comment type="caution">
    <text evidence="2">The sequence shown here is derived from an EMBL/GenBank/DDBJ whole genome shotgun (WGS) entry which is preliminary data.</text>
</comment>
<proteinExistence type="predicted"/>
<feature type="compositionally biased region" description="Basic and acidic residues" evidence="1">
    <location>
        <begin position="61"/>
        <end position="74"/>
    </location>
</feature>
<dbReference type="EMBL" id="BJHY01000001">
    <property type="protein sequence ID" value="GDY78894.1"/>
    <property type="molecule type" value="Genomic_DNA"/>
</dbReference>
<evidence type="ECO:0000313" key="3">
    <source>
        <dbReference type="EMBL" id="GDY78894.1"/>
    </source>
</evidence>
<dbReference type="EMBL" id="BJHX01000001">
    <property type="protein sequence ID" value="GDY61028.1"/>
    <property type="molecule type" value="Genomic_DNA"/>
</dbReference>
<accession>A0A4D4LRF9</accession>
<sequence>MDGTAFGTWTPEPAGSWCRAAAEHGGSDGGDALGAGALDRLLGRRGQGHRSGGAVGGHGGHGRERGLDGDVRPGVRLPRREEFQTIAMLDVAAGEGALRTVVTRPRRWMRKSPTRVPSRSSAWARTPFLVRTTSLAPMSGTYRRAAFM</sequence>
<evidence type="ECO:0000313" key="4">
    <source>
        <dbReference type="Proteomes" id="UP000299211"/>
    </source>
</evidence>
<gene>
    <name evidence="2" type="ORF">SAV14893_004210</name>
    <name evidence="3" type="ORF">SAV31267_083790</name>
</gene>
<name>A0A4D4LRF9_STRAX</name>
<feature type="compositionally biased region" description="Gly residues" evidence="1">
    <location>
        <begin position="49"/>
        <end position="59"/>
    </location>
</feature>
<dbReference type="Proteomes" id="UP000299211">
    <property type="component" value="Unassembled WGS sequence"/>
</dbReference>
<dbReference type="STRING" id="33903.AQJ43_09875"/>
<evidence type="ECO:0000313" key="5">
    <source>
        <dbReference type="Proteomes" id="UP000302139"/>
    </source>
</evidence>
<dbReference type="Proteomes" id="UP000302139">
    <property type="component" value="Unassembled WGS sequence"/>
</dbReference>